<dbReference type="Proteomes" id="UP001589628">
    <property type="component" value="Unassembled WGS sequence"/>
</dbReference>
<keyword evidence="2" id="KW-0547">Nucleotide-binding</keyword>
<reference evidence="2 3" key="1">
    <citation type="submission" date="2024-09" db="EMBL/GenBank/DDBJ databases">
        <authorList>
            <person name="Sun Q."/>
            <person name="Mori K."/>
        </authorList>
    </citation>
    <scope>NUCLEOTIDE SEQUENCE [LARGE SCALE GENOMIC DNA]</scope>
    <source>
        <strain evidence="2 3">ATCC 51285</strain>
    </source>
</reference>
<dbReference type="InterPro" id="IPR002761">
    <property type="entry name" value="Diphthami_syn_dom"/>
</dbReference>
<accession>A0ABV5ZBU1</accession>
<proteinExistence type="predicted"/>
<evidence type="ECO:0000259" key="1">
    <source>
        <dbReference type="Pfam" id="PF01902"/>
    </source>
</evidence>
<dbReference type="GO" id="GO:0005524">
    <property type="term" value="F:ATP binding"/>
    <property type="evidence" value="ECO:0007669"/>
    <property type="project" value="UniProtKB-KW"/>
</dbReference>
<dbReference type="InterPro" id="IPR014729">
    <property type="entry name" value="Rossmann-like_a/b/a_fold"/>
</dbReference>
<dbReference type="Pfam" id="PF01902">
    <property type="entry name" value="Diphthami_syn_2"/>
    <property type="match status" value="1"/>
</dbReference>
<dbReference type="SUPFAM" id="SSF52402">
    <property type="entry name" value="Adenine nucleotide alpha hydrolases-like"/>
    <property type="match status" value="1"/>
</dbReference>
<feature type="domain" description="Diphthamide synthase" evidence="1">
    <location>
        <begin position="8"/>
        <end position="211"/>
    </location>
</feature>
<comment type="caution">
    <text evidence="2">The sequence shown here is derived from an EMBL/GenBank/DDBJ whole genome shotgun (WGS) entry which is preliminary data.</text>
</comment>
<dbReference type="Gene3D" id="3.40.50.620">
    <property type="entry name" value="HUPs"/>
    <property type="match status" value="1"/>
</dbReference>
<keyword evidence="2" id="KW-0067">ATP-binding</keyword>
<evidence type="ECO:0000313" key="3">
    <source>
        <dbReference type="Proteomes" id="UP001589628"/>
    </source>
</evidence>
<dbReference type="Gene3D" id="3.90.1490.10">
    <property type="entry name" value="putative n-type atp pyrophosphatase, domain 2"/>
    <property type="match status" value="1"/>
</dbReference>
<evidence type="ECO:0000313" key="2">
    <source>
        <dbReference type="EMBL" id="MFB9886728.1"/>
    </source>
</evidence>
<organism evidence="2 3">
    <name type="scientific">Balneatrix alpica</name>
    <dbReference type="NCBI Taxonomy" id="75684"/>
    <lineage>
        <taxon>Bacteria</taxon>
        <taxon>Pseudomonadati</taxon>
        <taxon>Pseudomonadota</taxon>
        <taxon>Gammaproteobacteria</taxon>
        <taxon>Oceanospirillales</taxon>
        <taxon>Balneatrichaceae</taxon>
        <taxon>Balneatrix</taxon>
    </lineage>
</organism>
<dbReference type="RefSeq" id="WP_027312419.1">
    <property type="nucleotide sequence ID" value="NZ_JAUESS010000001.1"/>
</dbReference>
<sequence length="221" mass="24382">MAHPTLMSWSSGKDSAWALYQLQQQPEYQVKGLFCTLNAEFQRVAMHGVRKELVEAQAAAAGLPLYWIDIPYPCSNADYAARMSAFIDLARELGITHMAFGDLFLQDVRAYRESQLAPTGMTPVFPLWGQATPALARTMQAGGLKARLTCVDPRQLSAEMVGRDFDAAFLADLPQQVDPCGENGEFHSFAYAGPMFNQPIPIRTGEIVERDGFCFADLLPA</sequence>
<protein>
    <submittedName>
        <fullName evidence="2">ATP-binding protein</fullName>
    </submittedName>
</protein>
<dbReference type="EMBL" id="JBHLZN010000003">
    <property type="protein sequence ID" value="MFB9886728.1"/>
    <property type="molecule type" value="Genomic_DNA"/>
</dbReference>
<gene>
    <name evidence="2" type="ORF">ACFFLH_09920</name>
</gene>
<name>A0ABV5ZBU1_9GAMM</name>
<keyword evidence="3" id="KW-1185">Reference proteome</keyword>